<dbReference type="Pfam" id="PF00806">
    <property type="entry name" value="PUF"/>
    <property type="match status" value="8"/>
</dbReference>
<name>A0AAD7AER9_9AGAR</name>
<evidence type="ECO:0000313" key="5">
    <source>
        <dbReference type="EMBL" id="KAJ7356759.1"/>
    </source>
</evidence>
<feature type="repeat" description="Pumilio" evidence="2">
    <location>
        <begin position="724"/>
        <end position="759"/>
    </location>
</feature>
<evidence type="ECO:0000259" key="4">
    <source>
        <dbReference type="PROSITE" id="PS50303"/>
    </source>
</evidence>
<dbReference type="CDD" id="cd07920">
    <property type="entry name" value="Pumilio"/>
    <property type="match status" value="1"/>
</dbReference>
<dbReference type="GO" id="GO:0005737">
    <property type="term" value="C:cytoplasm"/>
    <property type="evidence" value="ECO:0007669"/>
    <property type="project" value="TreeGrafter"/>
</dbReference>
<dbReference type="SMART" id="SM00025">
    <property type="entry name" value="Pumilio"/>
    <property type="match status" value="8"/>
</dbReference>
<feature type="repeat" description="Pumilio" evidence="2">
    <location>
        <begin position="688"/>
        <end position="723"/>
    </location>
</feature>
<evidence type="ECO:0000256" key="2">
    <source>
        <dbReference type="PROSITE-ProRule" id="PRU00317"/>
    </source>
</evidence>
<reference evidence="5" key="1">
    <citation type="submission" date="2023-03" db="EMBL/GenBank/DDBJ databases">
        <title>Massive genome expansion in bonnet fungi (Mycena s.s.) driven by repeated elements and novel gene families across ecological guilds.</title>
        <authorList>
            <consortium name="Lawrence Berkeley National Laboratory"/>
            <person name="Harder C.B."/>
            <person name="Miyauchi S."/>
            <person name="Viragh M."/>
            <person name="Kuo A."/>
            <person name="Thoen E."/>
            <person name="Andreopoulos B."/>
            <person name="Lu D."/>
            <person name="Skrede I."/>
            <person name="Drula E."/>
            <person name="Henrissat B."/>
            <person name="Morin E."/>
            <person name="Kohler A."/>
            <person name="Barry K."/>
            <person name="LaButti K."/>
            <person name="Morin E."/>
            <person name="Salamov A."/>
            <person name="Lipzen A."/>
            <person name="Mereny Z."/>
            <person name="Hegedus B."/>
            <person name="Baldrian P."/>
            <person name="Stursova M."/>
            <person name="Weitz H."/>
            <person name="Taylor A."/>
            <person name="Grigoriev I.V."/>
            <person name="Nagy L.G."/>
            <person name="Martin F."/>
            <person name="Kauserud H."/>
        </authorList>
    </citation>
    <scope>NUCLEOTIDE SEQUENCE</scope>
    <source>
        <strain evidence="5">CBHHK002</strain>
    </source>
</reference>
<dbReference type="Gene3D" id="1.25.10.10">
    <property type="entry name" value="Leucine-rich Repeat Variant"/>
    <property type="match status" value="1"/>
</dbReference>
<feature type="compositionally biased region" description="Polar residues" evidence="3">
    <location>
        <begin position="335"/>
        <end position="385"/>
    </location>
</feature>
<feature type="region of interest" description="Disordered" evidence="3">
    <location>
        <begin position="1"/>
        <end position="28"/>
    </location>
</feature>
<dbReference type="InterPro" id="IPR016024">
    <property type="entry name" value="ARM-type_fold"/>
</dbReference>
<evidence type="ECO:0000256" key="1">
    <source>
        <dbReference type="ARBA" id="ARBA00022737"/>
    </source>
</evidence>
<feature type="repeat" description="Pumilio" evidence="2">
    <location>
        <begin position="607"/>
        <end position="642"/>
    </location>
</feature>
<feature type="repeat" description="Pumilio" evidence="2">
    <location>
        <begin position="796"/>
        <end position="831"/>
    </location>
</feature>
<protein>
    <submittedName>
        <fullName evidence="5">ARM repeat-containing protein</fullName>
    </submittedName>
</protein>
<dbReference type="InterPro" id="IPR033133">
    <property type="entry name" value="PUM-HD"/>
</dbReference>
<dbReference type="PROSITE" id="PS50303">
    <property type="entry name" value="PUM_HD"/>
    <property type="match status" value="1"/>
</dbReference>
<dbReference type="PANTHER" id="PTHR12537">
    <property type="entry name" value="RNA BINDING PROTEIN PUMILIO-RELATED"/>
    <property type="match status" value="1"/>
</dbReference>
<dbReference type="PROSITE" id="PS50302">
    <property type="entry name" value="PUM"/>
    <property type="match status" value="8"/>
</dbReference>
<keyword evidence="6" id="KW-1185">Reference proteome</keyword>
<evidence type="ECO:0000313" key="6">
    <source>
        <dbReference type="Proteomes" id="UP001218218"/>
    </source>
</evidence>
<dbReference type="AlphaFoldDB" id="A0AAD7AER9"/>
<dbReference type="SUPFAM" id="SSF48371">
    <property type="entry name" value="ARM repeat"/>
    <property type="match status" value="1"/>
</dbReference>
<dbReference type="Proteomes" id="UP001218218">
    <property type="component" value="Unassembled WGS sequence"/>
</dbReference>
<feature type="repeat" description="Pumilio" evidence="2">
    <location>
        <begin position="832"/>
        <end position="869"/>
    </location>
</feature>
<dbReference type="EMBL" id="JARIHO010000008">
    <property type="protein sequence ID" value="KAJ7356759.1"/>
    <property type="molecule type" value="Genomic_DNA"/>
</dbReference>
<organism evidence="5 6">
    <name type="scientific">Mycena albidolilacea</name>
    <dbReference type="NCBI Taxonomy" id="1033008"/>
    <lineage>
        <taxon>Eukaryota</taxon>
        <taxon>Fungi</taxon>
        <taxon>Dikarya</taxon>
        <taxon>Basidiomycota</taxon>
        <taxon>Agaricomycotina</taxon>
        <taxon>Agaricomycetes</taxon>
        <taxon>Agaricomycetidae</taxon>
        <taxon>Agaricales</taxon>
        <taxon>Marasmiineae</taxon>
        <taxon>Mycenaceae</taxon>
        <taxon>Mycena</taxon>
    </lineage>
</organism>
<feature type="repeat" description="Pumilio" evidence="2">
    <location>
        <begin position="760"/>
        <end position="795"/>
    </location>
</feature>
<dbReference type="GO" id="GO:0003729">
    <property type="term" value="F:mRNA binding"/>
    <property type="evidence" value="ECO:0007669"/>
    <property type="project" value="TreeGrafter"/>
</dbReference>
<accession>A0AAD7AER9</accession>
<feature type="repeat" description="Pumilio" evidence="2">
    <location>
        <begin position="643"/>
        <end position="679"/>
    </location>
</feature>
<dbReference type="GO" id="GO:0010608">
    <property type="term" value="P:post-transcriptional regulation of gene expression"/>
    <property type="evidence" value="ECO:0007669"/>
    <property type="project" value="TreeGrafter"/>
</dbReference>
<feature type="region of interest" description="Disordered" evidence="3">
    <location>
        <begin position="299"/>
        <end position="393"/>
    </location>
</feature>
<dbReference type="PANTHER" id="PTHR12537:SF13">
    <property type="entry name" value="PUMILIO HOMOLOGY DOMAIN FAMILY MEMBER 4"/>
    <property type="match status" value="1"/>
</dbReference>
<dbReference type="FunFam" id="1.25.10.10:FF:000237">
    <property type="entry name" value="Pumilio homolog 9"/>
    <property type="match status" value="1"/>
</dbReference>
<feature type="region of interest" description="Disordered" evidence="3">
    <location>
        <begin position="175"/>
        <end position="199"/>
    </location>
</feature>
<dbReference type="InterPro" id="IPR033712">
    <property type="entry name" value="Pumilio_RNA-bd"/>
</dbReference>
<proteinExistence type="predicted"/>
<feature type="domain" description="PUM-HD" evidence="4">
    <location>
        <begin position="550"/>
        <end position="895"/>
    </location>
</feature>
<dbReference type="InterPro" id="IPR011989">
    <property type="entry name" value="ARM-like"/>
</dbReference>
<feature type="repeat" description="Pumilio" evidence="2">
    <location>
        <begin position="571"/>
        <end position="606"/>
    </location>
</feature>
<gene>
    <name evidence="5" type="ORF">DFH08DRAFT_464552</name>
</gene>
<sequence>MNLVLENSISSPTDNNPPADERKQSPPAFLDLADSAARLGSNLPDMSARVELKRLEHERQRLLQRKIFEDQMRALEQQQAQELLSLPYDANAPSANGGMGHLAVSAPTTPPRVNAVLNGEPHQAPQRRSQHFDAETLSKAVGTAVSDKRKSVTYAPSVNLSPDLNTGSVAHNSSFSRAAGAKSMPASRRTSASEHDEELAGHLQGLSMAGERNSPGPVPVTASILTRGRYADDEGARYASTYNPGMMLDEQLDQEMHNAMRNLPTSDDDKYNSFAGGKITTSSAALDLAHISQTSPRASFATRTLETRDKSSEWPQFAGSTRPDGVALRADRRTVTNPNLTLSAPSNDAPNGKLNTVSASATPHVQQHPQLVSHATHSQLPTSRRGSPPSLLESLNATTRSVPATPLGLSTSAVHILKSPGTPHTPESQGLNGRLASVGESAVNAGDLQASLSRLPSGQYDGGSLTFNSIQSGGLDDTLQQQYGGGMDSVYGLDGNGYNSYGFEAGRGGANAGTGSTALYHHNGSRYGLGLPARTNSGAGDGKMNGLHGPKHKRGDMDREFNRFAGTRLEDLQGEIPALCKDQHGCRYLQKKLEEGSAEHRDMIFRETFGHFADLMTDPFGNYLCQKLLEYSTDEQRNVICDSVAQDLVNISLNMHGTRAVQKMIDFLSTRRQADARYNAQIHSIIVALSLHVVVLIKDLNGNHVIQKCLNKLAPEDNQFIYNAVAANCIEVATHRHGCCVLQRCIDHASDHQRIQLVNEITFNALTLVQDPYGNYVVQYILDLNDNRFSDAVIRQFAGNVCALSVQKFSSNVIEKCVRVAEHNTRKMLIEELLNRTRLEKLLRDSYGNYCVQTALDYAEPNQRALLVEGIRPVLPLIRNTPYGKRIQNKLQREQMDHFGGGGYQHPQSLAPLGNQGMVPQARHMASGLHTNGLTDIYGGQGGLYAQSSFGQSHMAPQHHGLGQSIDGYVLQGNSSHIGLTSSHHAGGLSGAPFAGISPFGGAGLTASLSGDPYQRSFGYGM</sequence>
<feature type="compositionally biased region" description="Polar residues" evidence="3">
    <location>
        <begin position="1"/>
        <end position="16"/>
    </location>
</feature>
<comment type="caution">
    <text evidence="5">The sequence shown here is derived from an EMBL/GenBank/DDBJ whole genome shotgun (WGS) entry which is preliminary data.</text>
</comment>
<evidence type="ECO:0000256" key="3">
    <source>
        <dbReference type="SAM" id="MobiDB-lite"/>
    </source>
</evidence>
<keyword evidence="1" id="KW-0677">Repeat</keyword>
<dbReference type="InterPro" id="IPR001313">
    <property type="entry name" value="Pumilio_RNA-bd_rpt"/>
</dbReference>